<name>A0A0F9K5M1_9ZZZZ</name>
<organism evidence="6">
    <name type="scientific">marine sediment metagenome</name>
    <dbReference type="NCBI Taxonomy" id="412755"/>
    <lineage>
        <taxon>unclassified sequences</taxon>
        <taxon>metagenomes</taxon>
        <taxon>ecological metagenomes</taxon>
    </lineage>
</organism>
<dbReference type="Pfam" id="PF00382">
    <property type="entry name" value="TFIIB"/>
    <property type="match status" value="2"/>
</dbReference>
<dbReference type="SUPFAM" id="SSF47954">
    <property type="entry name" value="Cyclin-like"/>
    <property type="match status" value="2"/>
</dbReference>
<evidence type="ECO:0000256" key="3">
    <source>
        <dbReference type="ARBA" id="ARBA00023015"/>
    </source>
</evidence>
<dbReference type="Gene3D" id="1.10.472.10">
    <property type="entry name" value="Cyclin-like"/>
    <property type="match status" value="1"/>
</dbReference>
<evidence type="ECO:0000256" key="1">
    <source>
        <dbReference type="ARBA" id="ARBA00010857"/>
    </source>
</evidence>
<accession>A0A0F9K5M1</accession>
<dbReference type="AlphaFoldDB" id="A0A0F9K5M1"/>
<reference evidence="6" key="1">
    <citation type="journal article" date="2015" name="Nature">
        <title>Complex archaea that bridge the gap between prokaryotes and eukaryotes.</title>
        <authorList>
            <person name="Spang A."/>
            <person name="Saw J.H."/>
            <person name="Jorgensen S.L."/>
            <person name="Zaremba-Niedzwiedzka K."/>
            <person name="Martijn J."/>
            <person name="Lind A.E."/>
            <person name="van Eijk R."/>
            <person name="Schleper C."/>
            <person name="Guy L."/>
            <person name="Ettema T.J."/>
        </authorList>
    </citation>
    <scope>NUCLEOTIDE SEQUENCE</scope>
</reference>
<dbReference type="PANTHER" id="PTHR11618:SF13">
    <property type="entry name" value="TRANSCRIPTION INITIATION FACTOR IIB"/>
    <property type="match status" value="1"/>
</dbReference>
<evidence type="ECO:0000256" key="4">
    <source>
        <dbReference type="ARBA" id="ARBA00023163"/>
    </source>
</evidence>
<proteinExistence type="inferred from homology"/>
<keyword evidence="3" id="KW-0805">Transcription regulation</keyword>
<dbReference type="PANTHER" id="PTHR11618">
    <property type="entry name" value="TRANSCRIPTION INITIATION FACTOR IIB-RELATED"/>
    <property type="match status" value="1"/>
</dbReference>
<comment type="caution">
    <text evidence="6">The sequence shown here is derived from an EMBL/GenBank/DDBJ whole genome shotgun (WGS) entry which is preliminary data.</text>
</comment>
<gene>
    <name evidence="6" type="ORF">LCGC14_1371490</name>
</gene>
<dbReference type="PRINTS" id="PR00685">
    <property type="entry name" value="TIFACTORIIB"/>
</dbReference>
<dbReference type="InterPro" id="IPR000812">
    <property type="entry name" value="TFIIB"/>
</dbReference>
<evidence type="ECO:0000256" key="2">
    <source>
        <dbReference type="ARBA" id="ARBA00022737"/>
    </source>
</evidence>
<dbReference type="SUPFAM" id="SSF57783">
    <property type="entry name" value="Zinc beta-ribbon"/>
    <property type="match status" value="1"/>
</dbReference>
<dbReference type="Gene3D" id="1.10.472.170">
    <property type="match status" value="1"/>
</dbReference>
<dbReference type="InterPro" id="IPR013137">
    <property type="entry name" value="Znf_TFIIB"/>
</dbReference>
<feature type="domain" description="TFIIB-type" evidence="5">
    <location>
        <begin position="10"/>
        <end position="40"/>
    </location>
</feature>
<evidence type="ECO:0000313" key="6">
    <source>
        <dbReference type="EMBL" id="KKM77293.1"/>
    </source>
</evidence>
<keyword evidence="4" id="KW-0804">Transcription</keyword>
<dbReference type="GO" id="GO:0097550">
    <property type="term" value="C:transcription preinitiation complex"/>
    <property type="evidence" value="ECO:0007669"/>
    <property type="project" value="TreeGrafter"/>
</dbReference>
<dbReference type="GO" id="GO:0070897">
    <property type="term" value="P:transcription preinitiation complex assembly"/>
    <property type="evidence" value="ECO:0007669"/>
    <property type="project" value="InterPro"/>
</dbReference>
<dbReference type="GO" id="GO:0017025">
    <property type="term" value="F:TBP-class protein binding"/>
    <property type="evidence" value="ECO:0007669"/>
    <property type="project" value="InterPro"/>
</dbReference>
<dbReference type="Pfam" id="PF08271">
    <property type="entry name" value="Zn_Ribbon_TF"/>
    <property type="match status" value="1"/>
</dbReference>
<evidence type="ECO:0000259" key="5">
    <source>
        <dbReference type="PROSITE" id="PS51134"/>
    </source>
</evidence>
<dbReference type="SMART" id="SM00385">
    <property type="entry name" value="CYCLIN"/>
    <property type="match status" value="2"/>
</dbReference>
<comment type="similarity">
    <text evidence="1">Belongs to the TFIIB family.</text>
</comment>
<dbReference type="InterPro" id="IPR036915">
    <property type="entry name" value="Cyclin-like_sf"/>
</dbReference>
<protein>
    <recommendedName>
        <fullName evidence="5">TFIIB-type domain-containing protein</fullName>
    </recommendedName>
</protein>
<dbReference type="EMBL" id="LAZR01008666">
    <property type="protein sequence ID" value="KKM77293.1"/>
    <property type="molecule type" value="Genomic_DNA"/>
</dbReference>
<dbReference type="InterPro" id="IPR013150">
    <property type="entry name" value="TFIIB_cyclin"/>
</dbReference>
<keyword evidence="2" id="KW-0677">Repeat</keyword>
<dbReference type="PROSITE" id="PS51134">
    <property type="entry name" value="ZF_TFIIB"/>
    <property type="match status" value="1"/>
</dbReference>
<dbReference type="InterPro" id="IPR013763">
    <property type="entry name" value="Cyclin-like_dom"/>
</dbReference>
<sequence>MEVDSNLSNISNSCPECGGKIILLHERGETVCRQCGLVLSERNVDVSHSGKRAFTKQEKESRERTGSPISILLPDMGLSTIIDKNNIKNPDLKRAAKWNSRMTWDKRNMLIATTELKRISSNLNLPNHIKKTAIRLYIEAFKKKLLRGRSINGMVAACLYFACRERKIPRTLQEILDQTSVSAKNVRRCYRTLIRELNLKVPTTDPISLIPRFITELDLDADAENTTVKILQTFTSKFSTSGKDPKGLCAGALYLVCRKKDKKISQKDIANLVGVTEVTLRSRYKELIKMLNIIV</sequence>